<dbReference type="Proteomes" id="UP000762676">
    <property type="component" value="Unassembled WGS sequence"/>
</dbReference>
<organism evidence="3 4">
    <name type="scientific">Elysia marginata</name>
    <dbReference type="NCBI Taxonomy" id="1093978"/>
    <lineage>
        <taxon>Eukaryota</taxon>
        <taxon>Metazoa</taxon>
        <taxon>Spiralia</taxon>
        <taxon>Lophotrochozoa</taxon>
        <taxon>Mollusca</taxon>
        <taxon>Gastropoda</taxon>
        <taxon>Heterobranchia</taxon>
        <taxon>Euthyneura</taxon>
        <taxon>Panpulmonata</taxon>
        <taxon>Sacoglossa</taxon>
        <taxon>Placobranchoidea</taxon>
        <taxon>Plakobranchidae</taxon>
        <taxon>Elysia</taxon>
    </lineage>
</organism>
<evidence type="ECO:0000313" key="3">
    <source>
        <dbReference type="EMBL" id="GFS13455.1"/>
    </source>
</evidence>
<evidence type="ECO:0000313" key="4">
    <source>
        <dbReference type="Proteomes" id="UP000762676"/>
    </source>
</evidence>
<feature type="compositionally biased region" description="Basic residues" evidence="1">
    <location>
        <begin position="80"/>
        <end position="89"/>
    </location>
</feature>
<dbReference type="EMBL" id="BMAT01006481">
    <property type="protein sequence ID" value="GFS13455.1"/>
    <property type="molecule type" value="Genomic_DNA"/>
</dbReference>
<feature type="compositionally biased region" description="Basic and acidic residues" evidence="1">
    <location>
        <begin position="102"/>
        <end position="111"/>
    </location>
</feature>
<dbReference type="PANTHER" id="PTHR20765">
    <property type="entry name" value="SOLUTE CARRIER FAMILY 43 MEMBER 3-RELATED"/>
    <property type="match status" value="1"/>
</dbReference>
<evidence type="ECO:0000256" key="2">
    <source>
        <dbReference type="SAM" id="Phobius"/>
    </source>
</evidence>
<dbReference type="AlphaFoldDB" id="A0AAV4ITM4"/>
<proteinExistence type="predicted"/>
<dbReference type="PANTHER" id="PTHR20765:SF1">
    <property type="entry name" value="EQUILIBRATIVE NUCLEOBASE TRANSPORTER 1"/>
    <property type="match status" value="1"/>
</dbReference>
<name>A0AAV4ITM4_9GAST</name>
<keyword evidence="2" id="KW-0812">Transmembrane</keyword>
<feature type="transmembrane region" description="Helical" evidence="2">
    <location>
        <begin position="12"/>
        <end position="32"/>
    </location>
</feature>
<gene>
    <name evidence="3" type="ORF">ElyMa_003137300</name>
</gene>
<feature type="region of interest" description="Disordered" evidence="1">
    <location>
        <begin position="234"/>
        <end position="257"/>
    </location>
</feature>
<dbReference type="InterPro" id="IPR027197">
    <property type="entry name" value="SLC43A3"/>
</dbReference>
<comment type="caution">
    <text evidence="3">The sequence shown here is derived from an EMBL/GenBank/DDBJ whole genome shotgun (WGS) entry which is preliminary data.</text>
</comment>
<keyword evidence="2" id="KW-0472">Membrane</keyword>
<keyword evidence="4" id="KW-1185">Reference proteome</keyword>
<sequence length="311" mass="34984">MSQKCSKRLSGFTWALFECMFFSSVVLGWTWLSIVFRSDGYFTETCNVTFVNVTPPGGGSFVGVDQHLSSSGPGVEPSRRTRTRKRPCRTKREPAPLRSSAPHKDSLRPGLAKDDISLDLVKPNATLKFKSLAEGTAHERDPNAHNPLAPEIHKKAEFITALKEIDPNGGTRPGNITGKHRHAHLSRNKTLQYPHNTITAPSEMVTSYLWETSQQIPSDILEMVQLQQVKVTPPSHSRWKRERQYDPGASYSDQTFPTRPPTPQVLGYCVQQNEKIRLMFALVLIIRDLLTFPMGAFYDKHGTTKTRLLTV</sequence>
<evidence type="ECO:0000256" key="1">
    <source>
        <dbReference type="SAM" id="MobiDB-lite"/>
    </source>
</evidence>
<protein>
    <submittedName>
        <fullName evidence="3">Solute carrier family 43 member 3</fullName>
    </submittedName>
</protein>
<accession>A0AAV4ITM4</accession>
<keyword evidence="2" id="KW-1133">Transmembrane helix</keyword>
<reference evidence="3 4" key="1">
    <citation type="journal article" date="2021" name="Elife">
        <title>Chloroplast acquisition without the gene transfer in kleptoplastic sea slugs, Plakobranchus ocellatus.</title>
        <authorList>
            <person name="Maeda T."/>
            <person name="Takahashi S."/>
            <person name="Yoshida T."/>
            <person name="Shimamura S."/>
            <person name="Takaki Y."/>
            <person name="Nagai Y."/>
            <person name="Toyoda A."/>
            <person name="Suzuki Y."/>
            <person name="Arimoto A."/>
            <person name="Ishii H."/>
            <person name="Satoh N."/>
            <person name="Nishiyama T."/>
            <person name="Hasebe M."/>
            <person name="Maruyama T."/>
            <person name="Minagawa J."/>
            <person name="Obokata J."/>
            <person name="Shigenobu S."/>
        </authorList>
    </citation>
    <scope>NUCLEOTIDE SEQUENCE [LARGE SCALE GENOMIC DNA]</scope>
</reference>
<feature type="region of interest" description="Disordered" evidence="1">
    <location>
        <begin position="62"/>
        <end position="111"/>
    </location>
</feature>